<accession>W8VV39</accession>
<reference evidence="3 4" key="1">
    <citation type="journal article" date="2014" name="Proc. Natl. Acad. Sci. U.S.A.">
        <title>Functional characterization of flavobacteria rhodopsins reveals a unique class of light-driven chloride pump in bacteria.</title>
        <authorList>
            <person name="Yoshizawa S."/>
            <person name="Kumagai Y."/>
            <person name="Kim H."/>
            <person name="Ogura Y."/>
            <person name="Hayashi T."/>
            <person name="Iwasaki W."/>
            <person name="DeLong E.F."/>
            <person name="Kogure K."/>
        </authorList>
    </citation>
    <scope>NUCLEOTIDE SEQUENCE [LARGE SCALE GENOMIC DNA]</scope>
    <source>
        <strain evidence="3 4">S1-08</strain>
    </source>
</reference>
<keyword evidence="1" id="KW-0663">Pyridoxal phosphate</keyword>
<dbReference type="InterPro" id="IPR000192">
    <property type="entry name" value="Aminotrans_V_dom"/>
</dbReference>
<dbReference type="SUPFAM" id="SSF53383">
    <property type="entry name" value="PLP-dependent transferases"/>
    <property type="match status" value="1"/>
</dbReference>
<protein>
    <submittedName>
        <fullName evidence="3">Cysteine desulfurase</fullName>
    </submittedName>
</protein>
<dbReference type="Proteomes" id="UP000031760">
    <property type="component" value="Chromosome"/>
</dbReference>
<dbReference type="EMBL" id="AP014548">
    <property type="protein sequence ID" value="BAO55108.1"/>
    <property type="molecule type" value="Genomic_DNA"/>
</dbReference>
<dbReference type="Pfam" id="PF00266">
    <property type="entry name" value="Aminotran_5"/>
    <property type="match status" value="1"/>
</dbReference>
<dbReference type="RefSeq" id="WP_041495770.1">
    <property type="nucleotide sequence ID" value="NZ_AP014548.1"/>
</dbReference>
<dbReference type="AlphaFoldDB" id="W8VV39"/>
<dbReference type="Gene3D" id="3.40.640.10">
    <property type="entry name" value="Type I PLP-dependent aspartate aminotransferase-like (Major domain)"/>
    <property type="match status" value="1"/>
</dbReference>
<dbReference type="PANTHER" id="PTHR43092:SF2">
    <property type="entry name" value="HERCYNYLCYSTEINE SULFOXIDE LYASE"/>
    <property type="match status" value="1"/>
</dbReference>
<dbReference type="OrthoDB" id="513408at2"/>
<evidence type="ECO:0000256" key="1">
    <source>
        <dbReference type="ARBA" id="ARBA00022898"/>
    </source>
</evidence>
<dbReference type="InterPro" id="IPR015422">
    <property type="entry name" value="PyrdxlP-dep_Trfase_small"/>
</dbReference>
<keyword evidence="4" id="KW-1185">Reference proteome</keyword>
<evidence type="ECO:0000313" key="4">
    <source>
        <dbReference type="Proteomes" id="UP000031760"/>
    </source>
</evidence>
<evidence type="ECO:0000313" key="3">
    <source>
        <dbReference type="EMBL" id="BAO55108.1"/>
    </source>
</evidence>
<dbReference type="Gene3D" id="3.90.1150.10">
    <property type="entry name" value="Aspartate Aminotransferase, domain 1"/>
    <property type="match status" value="1"/>
</dbReference>
<dbReference type="InterPro" id="IPR015421">
    <property type="entry name" value="PyrdxlP-dep_Trfase_major"/>
</dbReference>
<gene>
    <name evidence="3" type="ORF">NMS_1099</name>
</gene>
<dbReference type="HOGENOM" id="CLU_003433_2_1_10"/>
<sequence length="362" mass="41032">MHNLKKLYLALNHYTYLDTATHGLLSTTLVEHKSKLHQQLAVGGSIYAANAEELIHNARHTLANFLDAAPQLTALVPNFSLAFNALLEGISSSHTFLLVKGDYPSVNWPVEARGFNCYYATLNATLEQNIWQACEEHQPDFLALSLVQYISGIKINLDFLKELKVQFPDLIIIADATQFIGVEEFRFRESGIDIIAASCYKWLNAGDGNAFMAFKEEVAERVKPKYTGYNSKQGFKNDRGSFMGHFEPGHQDSASFSGLEKAIEFVNDYSIHNICSKIQHLATTAKHRFAELDLIQPEVVLREQHSSIFNISGDQRLHDRLRKENILTAMRGPGIRVSFSYYNDESDLDQLIECLKKYDDRY</sequence>
<evidence type="ECO:0000259" key="2">
    <source>
        <dbReference type="Pfam" id="PF00266"/>
    </source>
</evidence>
<dbReference type="KEGG" id="nmf:NMS_1099"/>
<dbReference type="STRING" id="1454201.NMS_1099"/>
<dbReference type="InterPro" id="IPR015424">
    <property type="entry name" value="PyrdxlP-dep_Trfase"/>
</dbReference>
<name>W8VV39_9FLAO</name>
<dbReference type="PANTHER" id="PTHR43092">
    <property type="entry name" value="L-CYSTEINE DESULFHYDRASE"/>
    <property type="match status" value="1"/>
</dbReference>
<feature type="domain" description="Aminotransferase class V" evidence="2">
    <location>
        <begin position="43"/>
        <end position="326"/>
    </location>
</feature>
<proteinExistence type="predicted"/>
<organism evidence="3 4">
    <name type="scientific">Nonlabens marinus S1-08</name>
    <dbReference type="NCBI Taxonomy" id="1454201"/>
    <lineage>
        <taxon>Bacteria</taxon>
        <taxon>Pseudomonadati</taxon>
        <taxon>Bacteroidota</taxon>
        <taxon>Flavobacteriia</taxon>
        <taxon>Flavobacteriales</taxon>
        <taxon>Flavobacteriaceae</taxon>
        <taxon>Nonlabens</taxon>
    </lineage>
</organism>